<keyword evidence="11 16" id="KW-0560">Oxidoreductase</keyword>
<protein>
    <recommendedName>
        <fullName evidence="16">Fatty acid 2-hydroxylase</fullName>
        <ecNumber evidence="16">1.-.-.-</ecNumber>
    </recommendedName>
</protein>
<evidence type="ECO:0000256" key="17">
    <source>
        <dbReference type="PIRSR" id="PIRSR005149-1"/>
    </source>
</evidence>
<feature type="transmembrane region" description="Helical" evidence="19">
    <location>
        <begin position="199"/>
        <end position="219"/>
    </location>
</feature>
<keyword evidence="5 19" id="KW-0812">Transmembrane</keyword>
<comment type="similarity">
    <text evidence="2 16">Belongs to the sterol desaturase family. SCS7 subfamily.</text>
</comment>
<evidence type="ECO:0000256" key="3">
    <source>
        <dbReference type="ARBA" id="ARBA00022516"/>
    </source>
</evidence>
<feature type="binding site" evidence="17">
    <location>
        <position position="325"/>
    </location>
    <ligand>
        <name>Zn(2+)</name>
        <dbReference type="ChEBI" id="CHEBI:29105"/>
        <label>1</label>
    </ligand>
</feature>
<evidence type="ECO:0000313" key="23">
    <source>
        <dbReference type="Proteomes" id="UP000014760"/>
    </source>
</evidence>
<evidence type="ECO:0000256" key="12">
    <source>
        <dbReference type="ARBA" id="ARBA00023004"/>
    </source>
</evidence>
<feature type="transmembrane region" description="Helical" evidence="19">
    <location>
        <begin position="154"/>
        <end position="179"/>
    </location>
</feature>
<dbReference type="FunCoup" id="R7UXW0">
    <property type="interactions" value="42"/>
</dbReference>
<feature type="binding site" description="axial binding residue" evidence="18">
    <location>
        <position position="61"/>
    </location>
    <ligand>
        <name>heme</name>
        <dbReference type="ChEBI" id="CHEBI:30413"/>
    </ligand>
    <ligandPart>
        <name>Fe</name>
        <dbReference type="ChEBI" id="CHEBI:18248"/>
    </ligandPart>
</feature>
<name>R7UXW0_CAPTE</name>
<keyword evidence="10 19" id="KW-1133">Transmembrane helix</keyword>
<comment type="cofactor">
    <cofactor evidence="18">
        <name>Fe cation</name>
        <dbReference type="ChEBI" id="CHEBI:24875"/>
    </cofactor>
</comment>
<keyword evidence="13 16" id="KW-0443">Lipid metabolism</keyword>
<evidence type="ECO:0000256" key="13">
    <source>
        <dbReference type="ARBA" id="ARBA00023098"/>
    </source>
</evidence>
<keyword evidence="15 16" id="KW-0275">Fatty acid biosynthesis</keyword>
<proteinExistence type="inferred from homology"/>
<dbReference type="EC" id="1.-.-.-" evidence="16"/>
<evidence type="ECO:0000256" key="15">
    <source>
        <dbReference type="ARBA" id="ARBA00023160"/>
    </source>
</evidence>
<evidence type="ECO:0000256" key="2">
    <source>
        <dbReference type="ARBA" id="ARBA00005747"/>
    </source>
</evidence>
<evidence type="ECO:0000256" key="9">
    <source>
        <dbReference type="ARBA" id="ARBA00022833"/>
    </source>
</evidence>
<feature type="binding site" evidence="17">
    <location>
        <position position="225"/>
    </location>
    <ligand>
        <name>Zn(2+)</name>
        <dbReference type="ChEBI" id="CHEBI:29105"/>
        <label>1</label>
    </ligand>
</feature>
<dbReference type="Gene3D" id="3.10.120.10">
    <property type="entry name" value="Cytochrome b5-like heme/steroid binding domain"/>
    <property type="match status" value="1"/>
</dbReference>
<gene>
    <name evidence="21" type="ORF">CAPTEDRAFT_171473</name>
</gene>
<feature type="binding site" evidence="17">
    <location>
        <position position="247"/>
    </location>
    <ligand>
        <name>Zn(2+)</name>
        <dbReference type="ChEBI" id="CHEBI:29105"/>
        <label>1</label>
    </ligand>
</feature>
<dbReference type="FunFam" id="3.10.120.10:FF:000007">
    <property type="entry name" value="Sulfite oxidase, mitochondrial"/>
    <property type="match status" value="1"/>
</dbReference>
<reference evidence="23" key="1">
    <citation type="submission" date="2012-12" db="EMBL/GenBank/DDBJ databases">
        <authorList>
            <person name="Hellsten U."/>
            <person name="Grimwood J."/>
            <person name="Chapman J.A."/>
            <person name="Shapiro H."/>
            <person name="Aerts A."/>
            <person name="Otillar R.P."/>
            <person name="Terry A.Y."/>
            <person name="Boore J.L."/>
            <person name="Simakov O."/>
            <person name="Marletaz F."/>
            <person name="Cho S.-J."/>
            <person name="Edsinger-Gonzales E."/>
            <person name="Havlak P."/>
            <person name="Kuo D.-H."/>
            <person name="Larsson T."/>
            <person name="Lv J."/>
            <person name="Arendt D."/>
            <person name="Savage R."/>
            <person name="Osoegawa K."/>
            <person name="de Jong P."/>
            <person name="Lindberg D.R."/>
            <person name="Seaver E.C."/>
            <person name="Weisblat D.A."/>
            <person name="Putnam N.H."/>
            <person name="Grigoriev I.V."/>
            <person name="Rokhsar D.S."/>
        </authorList>
    </citation>
    <scope>NUCLEOTIDE SEQUENCE</scope>
    <source>
        <strain evidence="23">I ESC-2004</strain>
    </source>
</reference>
<feature type="binding site" evidence="17">
    <location>
        <position position="243"/>
    </location>
    <ligand>
        <name>Zn(2+)</name>
        <dbReference type="ChEBI" id="CHEBI:29105"/>
        <label>1</label>
    </ligand>
</feature>
<evidence type="ECO:0000256" key="6">
    <source>
        <dbReference type="ARBA" id="ARBA00022723"/>
    </source>
</evidence>
<dbReference type="Pfam" id="PF04116">
    <property type="entry name" value="FA_hydroxylase"/>
    <property type="match status" value="1"/>
</dbReference>
<evidence type="ECO:0000256" key="8">
    <source>
        <dbReference type="ARBA" id="ARBA00022832"/>
    </source>
</evidence>
<keyword evidence="3 16" id="KW-0444">Lipid biosynthesis</keyword>
<dbReference type="OrthoDB" id="2204368at2759"/>
<dbReference type="GO" id="GO:0005506">
    <property type="term" value="F:iron ion binding"/>
    <property type="evidence" value="ECO:0007669"/>
    <property type="project" value="UniProtKB-UniRule"/>
</dbReference>
<dbReference type="EnsemblMetazoa" id="CapteT171473">
    <property type="protein sequence ID" value="CapteP171473"/>
    <property type="gene ID" value="CapteG171473"/>
</dbReference>
<reference evidence="22" key="3">
    <citation type="submission" date="2015-06" db="UniProtKB">
        <authorList>
            <consortium name="EnsemblMetazoa"/>
        </authorList>
    </citation>
    <scope>IDENTIFICATION</scope>
</reference>
<evidence type="ECO:0000313" key="21">
    <source>
        <dbReference type="EMBL" id="ELU11413.1"/>
    </source>
</evidence>
<dbReference type="PRINTS" id="PR00363">
    <property type="entry name" value="CYTOCHROMEB5"/>
</dbReference>
<dbReference type="GO" id="GO:0080132">
    <property type="term" value="F:fatty acid 2-hydroxylase activity"/>
    <property type="evidence" value="ECO:0007669"/>
    <property type="project" value="InterPro"/>
</dbReference>
<dbReference type="PANTHER" id="PTHR12863:SF1">
    <property type="entry name" value="FATTY ACID 2-HYDROXYLASE"/>
    <property type="match status" value="1"/>
</dbReference>
<feature type="binding site" evidence="17">
    <location>
        <position position="321"/>
    </location>
    <ligand>
        <name>Zn(2+)</name>
        <dbReference type="ChEBI" id="CHEBI:29105"/>
        <label>1</label>
    </ligand>
</feature>
<keyword evidence="14 16" id="KW-0472">Membrane</keyword>
<dbReference type="SMART" id="SM01117">
    <property type="entry name" value="Cyt-b5"/>
    <property type="match status" value="1"/>
</dbReference>
<evidence type="ECO:0000256" key="19">
    <source>
        <dbReference type="SAM" id="Phobius"/>
    </source>
</evidence>
<feature type="transmembrane region" description="Helical" evidence="19">
    <location>
        <begin position="281"/>
        <end position="304"/>
    </location>
</feature>
<feature type="domain" description="Cytochrome b5 heme-binding" evidence="20">
    <location>
        <begin position="1"/>
        <end position="78"/>
    </location>
</feature>
<dbReference type="AlphaFoldDB" id="R7UXW0"/>
<comment type="function">
    <text evidence="16">Catalyzes stereospecific hydroxylation of free fatty acids at the C-2 position to produce (R)-2-hydroxy fatty acids, which are building blocks of sphingolipids and glycosphingolipids common in neural tissue and epidermis. Plays an essential role in the synthesis of galactosphingolipids of the myelin sheath. Responsible for the synthesis of sphingolipids and glycosphingolipids involved in the formation of epidermal lamellar bodies critical for skin permeability barrier. Participates in the synthesis of glycosphingolipids and a fraction of type II wax diesters in sebaceous gland, specifically regulating hair follicle homeostasis. Involved in the synthesis of sphingolipids of plasma membrane rafts, controlling lipid raft mobility and trafficking of raft-associated proteins.</text>
</comment>
<dbReference type="OMA" id="WTIIEYV"/>
<comment type="subcellular location">
    <subcellularLocation>
        <location evidence="1">Endoplasmic reticulum membrane</location>
        <topology evidence="1">Multi-pass membrane protein</topology>
    </subcellularLocation>
</comment>
<dbReference type="Proteomes" id="UP000014760">
    <property type="component" value="Unassembled WGS sequence"/>
</dbReference>
<evidence type="ECO:0000256" key="7">
    <source>
        <dbReference type="ARBA" id="ARBA00022824"/>
    </source>
</evidence>
<feature type="binding site" description="axial binding residue" evidence="18">
    <location>
        <position position="36"/>
    </location>
    <ligand>
        <name>heme</name>
        <dbReference type="ChEBI" id="CHEBI:30413"/>
    </ligand>
    <ligandPart>
        <name>Fe</name>
        <dbReference type="ChEBI" id="CHEBI:18248"/>
    </ligandPart>
</feature>
<dbReference type="SUPFAM" id="SSF55856">
    <property type="entry name" value="Cytochrome b5-like heme/steroid binding domain"/>
    <property type="match status" value="1"/>
</dbReference>
<keyword evidence="6 16" id="KW-0479">Metal-binding</keyword>
<keyword evidence="23" id="KW-1185">Reference proteome</keyword>
<evidence type="ECO:0000256" key="14">
    <source>
        <dbReference type="ARBA" id="ARBA00023136"/>
    </source>
</evidence>
<feature type="binding site" evidence="17">
    <location>
        <position position="301"/>
    </location>
    <ligand>
        <name>Zn(2+)</name>
        <dbReference type="ChEBI" id="CHEBI:29105"/>
        <label>1</label>
    </ligand>
</feature>
<dbReference type="STRING" id="283909.R7UXW0"/>
<dbReference type="PROSITE" id="PS50255">
    <property type="entry name" value="CYTOCHROME_B5_2"/>
    <property type="match status" value="1"/>
</dbReference>
<evidence type="ECO:0000256" key="11">
    <source>
        <dbReference type="ARBA" id="ARBA00023002"/>
    </source>
</evidence>
<organism evidence="21">
    <name type="scientific">Capitella teleta</name>
    <name type="common">Polychaete worm</name>
    <dbReference type="NCBI Taxonomy" id="283909"/>
    <lineage>
        <taxon>Eukaryota</taxon>
        <taxon>Metazoa</taxon>
        <taxon>Spiralia</taxon>
        <taxon>Lophotrochozoa</taxon>
        <taxon>Annelida</taxon>
        <taxon>Polychaeta</taxon>
        <taxon>Sedentaria</taxon>
        <taxon>Scolecida</taxon>
        <taxon>Capitellidae</taxon>
        <taxon>Capitella</taxon>
    </lineage>
</organism>
<feature type="transmembrane region" description="Helical" evidence="19">
    <location>
        <begin position="256"/>
        <end position="275"/>
    </location>
</feature>
<evidence type="ECO:0000313" key="22">
    <source>
        <dbReference type="EnsemblMetazoa" id="CapteP171473"/>
    </source>
</evidence>
<accession>R7UXW0</accession>
<dbReference type="EMBL" id="AMQN01005750">
    <property type="status" value="NOT_ANNOTATED_CDS"/>
    <property type="molecule type" value="Genomic_DNA"/>
</dbReference>
<dbReference type="InterPro" id="IPR006694">
    <property type="entry name" value="Fatty_acid_hydroxylase"/>
</dbReference>
<evidence type="ECO:0000256" key="4">
    <source>
        <dbReference type="ARBA" id="ARBA00022617"/>
    </source>
</evidence>
<evidence type="ECO:0000256" key="5">
    <source>
        <dbReference type="ARBA" id="ARBA00022692"/>
    </source>
</evidence>
<keyword evidence="9 17" id="KW-0862">Zinc</keyword>
<keyword evidence="4 18" id="KW-0349">Heme</keyword>
<feature type="binding site" evidence="17">
    <location>
        <position position="324"/>
    </location>
    <ligand>
        <name>Zn(2+)</name>
        <dbReference type="ChEBI" id="CHEBI:29105"/>
        <label>1</label>
    </ligand>
</feature>
<dbReference type="HOGENOM" id="CLU_034756_2_0_1"/>
<keyword evidence="7 16" id="KW-0256">Endoplasmic reticulum</keyword>
<evidence type="ECO:0000259" key="20">
    <source>
        <dbReference type="PROSITE" id="PS50255"/>
    </source>
</evidence>
<evidence type="ECO:0000256" key="1">
    <source>
        <dbReference type="ARBA" id="ARBA00004477"/>
    </source>
</evidence>
<evidence type="ECO:0000256" key="10">
    <source>
        <dbReference type="ARBA" id="ARBA00022989"/>
    </source>
</evidence>
<dbReference type="GO" id="GO:0005789">
    <property type="term" value="C:endoplasmic reticulum membrane"/>
    <property type="evidence" value="ECO:0007669"/>
    <property type="project" value="UniProtKB-SubCell"/>
</dbReference>
<dbReference type="InterPro" id="IPR001199">
    <property type="entry name" value="Cyt_B5-like_heme/steroid-bd"/>
</dbReference>
<evidence type="ECO:0000256" key="16">
    <source>
        <dbReference type="PIRNR" id="PIRNR005149"/>
    </source>
</evidence>
<dbReference type="InterPro" id="IPR036400">
    <property type="entry name" value="Cyt_B5-like_heme/steroid_sf"/>
</dbReference>
<dbReference type="EMBL" id="KB296704">
    <property type="protein sequence ID" value="ELU11413.1"/>
    <property type="molecule type" value="Genomic_DNA"/>
</dbReference>
<dbReference type="Pfam" id="PF00173">
    <property type="entry name" value="Cyt-b5"/>
    <property type="match status" value="1"/>
</dbReference>
<dbReference type="InterPro" id="IPR014430">
    <property type="entry name" value="Scs7"/>
</dbReference>
<dbReference type="PIRSF" id="PIRSF005149">
    <property type="entry name" value="IPC-B_HD"/>
    <property type="match status" value="1"/>
</dbReference>
<feature type="binding site" evidence="17">
    <location>
        <position position="246"/>
    </location>
    <ligand>
        <name>Zn(2+)</name>
        <dbReference type="ChEBI" id="CHEBI:29105"/>
        <label>1</label>
    </ligand>
</feature>
<evidence type="ECO:0000256" key="18">
    <source>
        <dbReference type="PIRSR" id="PIRSR005149-50"/>
    </source>
</evidence>
<sequence length="352" mass="40967">MKTFTSDEVSRHSGDDSLWVTRDDRVYDVTDFAGRHPGGRAALLQGGGGEVTSLMRTGHQHSDAAYQILDKYQIGWLSDEPNGNVSVRQRKRENGKKDDNKLKGWREDELIDWSKPLYWQVGHLGDNYMEWVHSPVDRQIKLFRSEFAEFFSTAPWWVVPIVWLPVMCMYITLSFLNYSNGAGEVWMPNFYGGLWTCTYHMPFLFGFGAVMWSLFEYVVHRWLFHMRPPSWSPFLTTLHFVLHGQHHKAPMDRQRLVFPPLPASVFGVTISLLYLSVFPVAMAQILLAGTAFGYVIYDLIHYYLHHGSPSLRYFQDLKNYHVRHHFVNQQKGFGISHKFWDYTFGTVIPMKS</sequence>
<comment type="cofactor">
    <cofactor evidence="16 17">
        <name>Zn(2+)</name>
        <dbReference type="ChEBI" id="CHEBI:29105"/>
    </cofactor>
    <text evidence="16 17">Binds 2 Zn(2+) ions per subunit that likely form a catalytic dimetal center.</text>
</comment>
<feature type="binding site" evidence="17">
    <location>
        <position position="305"/>
    </location>
    <ligand>
        <name>Zn(2+)</name>
        <dbReference type="ChEBI" id="CHEBI:29105"/>
        <label>1</label>
    </ligand>
</feature>
<dbReference type="PANTHER" id="PTHR12863">
    <property type="entry name" value="FATTY ACID HYDROXYLASE"/>
    <property type="match status" value="1"/>
</dbReference>
<dbReference type="GO" id="GO:0006633">
    <property type="term" value="P:fatty acid biosynthetic process"/>
    <property type="evidence" value="ECO:0007669"/>
    <property type="project" value="UniProtKB-KW"/>
</dbReference>
<reference evidence="21 23" key="2">
    <citation type="journal article" date="2013" name="Nature">
        <title>Insights into bilaterian evolution from three spiralian genomes.</title>
        <authorList>
            <person name="Simakov O."/>
            <person name="Marletaz F."/>
            <person name="Cho S.J."/>
            <person name="Edsinger-Gonzales E."/>
            <person name="Havlak P."/>
            <person name="Hellsten U."/>
            <person name="Kuo D.H."/>
            <person name="Larsson T."/>
            <person name="Lv J."/>
            <person name="Arendt D."/>
            <person name="Savage R."/>
            <person name="Osoegawa K."/>
            <person name="de Jong P."/>
            <person name="Grimwood J."/>
            <person name="Chapman J.A."/>
            <person name="Shapiro H."/>
            <person name="Aerts A."/>
            <person name="Otillar R.P."/>
            <person name="Terry A.Y."/>
            <person name="Boore J.L."/>
            <person name="Grigoriev I.V."/>
            <person name="Lindberg D.R."/>
            <person name="Seaver E.C."/>
            <person name="Weisblat D.A."/>
            <person name="Putnam N.H."/>
            <person name="Rokhsar D.S."/>
        </authorList>
    </citation>
    <scope>NUCLEOTIDE SEQUENCE</scope>
    <source>
        <strain evidence="21 23">I ESC-2004</strain>
    </source>
</reference>
<keyword evidence="8 16" id="KW-0276">Fatty acid metabolism</keyword>
<keyword evidence="12 16" id="KW-0408">Iron</keyword>
<feature type="binding site" evidence="17">
    <location>
        <position position="220"/>
    </location>
    <ligand>
        <name>Zn(2+)</name>
        <dbReference type="ChEBI" id="CHEBI:29105"/>
        <label>1</label>
    </ligand>
</feature>